<dbReference type="SUPFAM" id="SSF56954">
    <property type="entry name" value="Outer membrane efflux proteins (OEP)"/>
    <property type="match status" value="1"/>
</dbReference>
<dbReference type="EMBL" id="JAAGOH010000039">
    <property type="protein sequence ID" value="NDY93545.1"/>
    <property type="molecule type" value="Genomic_DNA"/>
</dbReference>
<comment type="similarity">
    <text evidence="1">Belongs to the outer membrane factor (OMF) (TC 1.B.17) family.</text>
</comment>
<keyword evidence="4" id="KW-1185">Reference proteome</keyword>
<dbReference type="Gene3D" id="1.20.1600.10">
    <property type="entry name" value="Outer membrane efflux proteins (OEP)"/>
    <property type="match status" value="1"/>
</dbReference>
<dbReference type="AlphaFoldDB" id="A0A7C9TNJ1"/>
<comment type="caution">
    <text evidence="3">The sequence shown here is derived from an EMBL/GenBank/DDBJ whole genome shotgun (WGS) entry which is preliminary data.</text>
</comment>
<dbReference type="InterPro" id="IPR010131">
    <property type="entry name" value="MdtP/NodT-like"/>
</dbReference>
<dbReference type="Pfam" id="PF02321">
    <property type="entry name" value="OEP"/>
    <property type="match status" value="1"/>
</dbReference>
<gene>
    <name evidence="3" type="ORF">G3A44_20345</name>
</gene>
<evidence type="ECO:0000313" key="4">
    <source>
        <dbReference type="Proteomes" id="UP000484255"/>
    </source>
</evidence>
<name>A0A7C9TNJ1_9BURK</name>
<dbReference type="Proteomes" id="UP000484255">
    <property type="component" value="Unassembled WGS sequence"/>
</dbReference>
<evidence type="ECO:0000256" key="1">
    <source>
        <dbReference type="ARBA" id="ARBA00007613"/>
    </source>
</evidence>
<protein>
    <submittedName>
        <fullName evidence="3">TolC family protein</fullName>
    </submittedName>
</protein>
<proteinExistence type="inferred from homology"/>
<feature type="region of interest" description="Disordered" evidence="2">
    <location>
        <begin position="87"/>
        <end position="112"/>
    </location>
</feature>
<reference evidence="3 4" key="1">
    <citation type="submission" date="2020-02" db="EMBL/GenBank/DDBJ databases">
        <title>Ideonella bacterium strain TBM-1.</title>
        <authorList>
            <person name="Chen W.-M."/>
        </authorList>
    </citation>
    <scope>NUCLEOTIDE SEQUENCE [LARGE SCALE GENOMIC DNA]</scope>
    <source>
        <strain evidence="3 4">TBM-1</strain>
    </source>
</reference>
<sequence length="494" mass="54491">MSLSACDHMMPAVPAGAPLDEVIDEDRQAVQKGVEPLGETLGLDQAIARALKYNLDRRAKLMEEALAARQVDEVGFDRIPKLLGSAGYSHRDEERTSRSKDSVTGAPSLANPSISQDKEHLFSSLTLSWNLLDYGLAHFSYQQAVDRALQAEARRRKASQLLVQDVRSAFFRAASAQKLQGEVRAALALAEDGLADARKSEQEALRNPLDSLRYQRQLTENMRLLESIEQELVAARFELAALINAPVMQQVRLLADDEPLPPDLLTTSVDEMELAALRQNPDLRDHLLQRRIAQAEAYKAVGRMLPNIGVSYGAYNDDDRYLINQQWNEATVNVSFNLLNLLYLDRVERNGRAGVRLAEQRRLAAHVAVVTQVHVARAQVAHARTQFERADSLWSLDSRILEMTAKREQAQAGSKLDRVAAQTTAIISQLRRYQALAQWHAAAGRLQATLGTDPVPDSTDDQSLEALSRGVRQRLLSPLPQAAAPAAPAASVGG</sequence>
<accession>A0A7C9TNJ1</accession>
<dbReference type="InterPro" id="IPR003423">
    <property type="entry name" value="OMP_efflux"/>
</dbReference>
<organism evidence="3 4">
    <name type="scientific">Ideonella livida</name>
    <dbReference type="NCBI Taxonomy" id="2707176"/>
    <lineage>
        <taxon>Bacteria</taxon>
        <taxon>Pseudomonadati</taxon>
        <taxon>Pseudomonadota</taxon>
        <taxon>Betaproteobacteria</taxon>
        <taxon>Burkholderiales</taxon>
        <taxon>Sphaerotilaceae</taxon>
        <taxon>Ideonella</taxon>
    </lineage>
</organism>
<dbReference type="GO" id="GO:0015562">
    <property type="term" value="F:efflux transmembrane transporter activity"/>
    <property type="evidence" value="ECO:0007669"/>
    <property type="project" value="InterPro"/>
</dbReference>
<evidence type="ECO:0000256" key="2">
    <source>
        <dbReference type="SAM" id="MobiDB-lite"/>
    </source>
</evidence>
<feature type="compositionally biased region" description="Basic and acidic residues" evidence="2">
    <location>
        <begin position="89"/>
        <end position="101"/>
    </location>
</feature>
<evidence type="ECO:0000313" key="3">
    <source>
        <dbReference type="EMBL" id="NDY93545.1"/>
    </source>
</evidence>
<dbReference type="PANTHER" id="PTHR30203">
    <property type="entry name" value="OUTER MEMBRANE CATION EFFLUX PROTEIN"/>
    <property type="match status" value="1"/>
</dbReference>